<evidence type="ECO:0000313" key="2">
    <source>
        <dbReference type="Proteomes" id="UP001500016"/>
    </source>
</evidence>
<evidence type="ECO:0000313" key="1">
    <source>
        <dbReference type="EMBL" id="GAA2091653.1"/>
    </source>
</evidence>
<dbReference type="Proteomes" id="UP001500016">
    <property type="component" value="Unassembled WGS sequence"/>
</dbReference>
<dbReference type="SUPFAM" id="SSF56219">
    <property type="entry name" value="DNase I-like"/>
    <property type="match status" value="1"/>
</dbReference>
<comment type="caution">
    <text evidence="1">The sequence shown here is derived from an EMBL/GenBank/DDBJ whole genome shotgun (WGS) entry which is preliminary data.</text>
</comment>
<accession>A0ABN2WG68</accession>
<organism evidence="1 2">
    <name type="scientific">Streptomyces albiaxialis</name>
    <dbReference type="NCBI Taxonomy" id="329523"/>
    <lineage>
        <taxon>Bacteria</taxon>
        <taxon>Bacillati</taxon>
        <taxon>Actinomycetota</taxon>
        <taxon>Actinomycetes</taxon>
        <taxon>Kitasatosporales</taxon>
        <taxon>Streptomycetaceae</taxon>
        <taxon>Streptomyces</taxon>
    </lineage>
</organism>
<dbReference type="RefSeq" id="WP_344532286.1">
    <property type="nucleotide sequence ID" value="NZ_BAAAPE010000014.1"/>
</dbReference>
<proteinExistence type="predicted"/>
<dbReference type="Gene3D" id="3.60.10.10">
    <property type="entry name" value="Endonuclease/exonuclease/phosphatase"/>
    <property type="match status" value="1"/>
</dbReference>
<evidence type="ECO:0008006" key="3">
    <source>
        <dbReference type="Google" id="ProtNLM"/>
    </source>
</evidence>
<sequence>MNRTPQTVAALIWNQEHDGGHPSRLGDRGEKWQPGQEMIGDLKPDVVLRQEMTHSANWNGRLKFESENLLGHRVFLASPTPESPNATGITINPDLFDVHAEQNHTTLMWHPIKQLTVTLRGCPLPLHLASFHLCCFDPLTRATEAQRLTMLAQTGMRALIGGDCNSYPLRWNSALPLPDWDQVTDLSFRTRRTLGRDEQGRWISDTEPDRILTSAGYTDCAQHAADHLDQPNALAATAGHRKPGQGGPQRIDRAYTAGGLHEAIESVEVLDSPEVLELSDHAPVLVRFGYEHLTALLSTGAARRPG</sequence>
<name>A0ABN2WG68_9ACTN</name>
<dbReference type="EMBL" id="BAAAPE010000014">
    <property type="protein sequence ID" value="GAA2091653.1"/>
    <property type="molecule type" value="Genomic_DNA"/>
</dbReference>
<protein>
    <recommendedName>
        <fullName evidence="3">Endonuclease/exonuclease/phosphatase domain-containing protein</fullName>
    </recommendedName>
</protein>
<dbReference type="InterPro" id="IPR036691">
    <property type="entry name" value="Endo/exonu/phosph_ase_sf"/>
</dbReference>
<gene>
    <name evidence="1" type="ORF">GCM10009801_57700</name>
</gene>
<reference evidence="1 2" key="1">
    <citation type="journal article" date="2019" name="Int. J. Syst. Evol. Microbiol.">
        <title>The Global Catalogue of Microorganisms (GCM) 10K type strain sequencing project: providing services to taxonomists for standard genome sequencing and annotation.</title>
        <authorList>
            <consortium name="The Broad Institute Genomics Platform"/>
            <consortium name="The Broad Institute Genome Sequencing Center for Infectious Disease"/>
            <person name="Wu L."/>
            <person name="Ma J."/>
        </authorList>
    </citation>
    <scope>NUCLEOTIDE SEQUENCE [LARGE SCALE GENOMIC DNA]</scope>
    <source>
        <strain evidence="1 2">JCM 15478</strain>
    </source>
</reference>
<keyword evidence="2" id="KW-1185">Reference proteome</keyword>